<sequence length="189" mass="21792">FESENLKISRQLENSNWFQIYDAECPTSYFFDNKKKITQWEKPTKEEIKDNPMPREETECRGSNSQGTDSANTDIGIMVKQPSISNRSFKEISKKNSNMLNYKHRKKSNPSMSHIDAMYESSFRKHEVDKSLSSPAYYRELNSAHGPASPRMREIQNHSLGHKLPFSPFQHSILQEAGPGRVSSPNYSK</sequence>
<feature type="compositionally biased region" description="Basic and acidic residues" evidence="1">
    <location>
        <begin position="42"/>
        <end position="60"/>
    </location>
</feature>
<comment type="caution">
    <text evidence="3">The sequence shown here is derived from an EMBL/GenBank/DDBJ whole genome shotgun (WGS) entry which is preliminary data.</text>
</comment>
<dbReference type="Proteomes" id="UP001439008">
    <property type="component" value="Unassembled WGS sequence"/>
</dbReference>
<proteinExistence type="predicted"/>
<accession>A0ABV2AS86</accession>
<organism evidence="3 4">
    <name type="scientific">Bonamia ostreae</name>
    <dbReference type="NCBI Taxonomy" id="126728"/>
    <lineage>
        <taxon>Eukaryota</taxon>
        <taxon>Sar</taxon>
        <taxon>Rhizaria</taxon>
        <taxon>Endomyxa</taxon>
        <taxon>Ascetosporea</taxon>
        <taxon>Haplosporida</taxon>
        <taxon>Bonamia</taxon>
    </lineage>
</organism>
<dbReference type="PROSITE" id="PS50020">
    <property type="entry name" value="WW_DOMAIN_2"/>
    <property type="match status" value="1"/>
</dbReference>
<feature type="non-terminal residue" evidence="3">
    <location>
        <position position="189"/>
    </location>
</feature>
<gene>
    <name evidence="3" type="ORF">MHBO_004027</name>
</gene>
<dbReference type="EMBL" id="JBDODL010002991">
    <property type="protein sequence ID" value="MES1922512.1"/>
    <property type="molecule type" value="Genomic_DNA"/>
</dbReference>
<feature type="region of interest" description="Disordered" evidence="1">
    <location>
        <begin position="42"/>
        <end position="75"/>
    </location>
</feature>
<protein>
    <recommendedName>
        <fullName evidence="2">WW domain-containing protein</fullName>
    </recommendedName>
</protein>
<evidence type="ECO:0000259" key="2">
    <source>
        <dbReference type="PROSITE" id="PS50020"/>
    </source>
</evidence>
<name>A0ABV2AS86_9EUKA</name>
<evidence type="ECO:0000313" key="4">
    <source>
        <dbReference type="Proteomes" id="UP001439008"/>
    </source>
</evidence>
<dbReference type="InterPro" id="IPR001202">
    <property type="entry name" value="WW_dom"/>
</dbReference>
<dbReference type="PROSITE" id="PS01159">
    <property type="entry name" value="WW_DOMAIN_1"/>
    <property type="match status" value="1"/>
</dbReference>
<evidence type="ECO:0000313" key="3">
    <source>
        <dbReference type="EMBL" id="MES1922512.1"/>
    </source>
</evidence>
<feature type="region of interest" description="Disordered" evidence="1">
    <location>
        <begin position="161"/>
        <end position="189"/>
    </location>
</feature>
<keyword evidence="4" id="KW-1185">Reference proteome</keyword>
<feature type="non-terminal residue" evidence="3">
    <location>
        <position position="1"/>
    </location>
</feature>
<reference evidence="3 4" key="1">
    <citation type="journal article" date="2024" name="BMC Biol.">
        <title>Comparative genomics of Ascetosporea gives new insight into the evolutionary basis for animal parasitism in Rhizaria.</title>
        <authorList>
            <person name="Hiltunen Thoren M."/>
            <person name="Onut-Brannstrom I."/>
            <person name="Alfjorden A."/>
            <person name="Peckova H."/>
            <person name="Swords F."/>
            <person name="Hooper C."/>
            <person name="Holzer A.S."/>
            <person name="Bass D."/>
            <person name="Burki F."/>
        </authorList>
    </citation>
    <scope>NUCLEOTIDE SEQUENCE [LARGE SCALE GENOMIC DNA]</scope>
    <source>
        <strain evidence="3">20-A016</strain>
    </source>
</reference>
<feature type="domain" description="WW" evidence="2">
    <location>
        <begin position="15"/>
        <end position="45"/>
    </location>
</feature>
<evidence type="ECO:0000256" key="1">
    <source>
        <dbReference type="SAM" id="MobiDB-lite"/>
    </source>
</evidence>
<feature type="compositionally biased region" description="Polar residues" evidence="1">
    <location>
        <begin position="61"/>
        <end position="73"/>
    </location>
</feature>